<dbReference type="InterPro" id="IPR050382">
    <property type="entry name" value="MFS_Na/Anion_cotransporter"/>
</dbReference>
<feature type="domain" description="Major facilitator superfamily (MFS) profile" evidence="6">
    <location>
        <begin position="57"/>
        <end position="500"/>
    </location>
</feature>
<dbReference type="InterPro" id="IPR011701">
    <property type="entry name" value="MFS"/>
</dbReference>
<gene>
    <name evidence="7" type="primary">C02C2.4</name>
    <name evidence="7" type="ORF">T03_286</name>
</gene>
<dbReference type="PROSITE" id="PS50850">
    <property type="entry name" value="MFS"/>
    <property type="match status" value="1"/>
</dbReference>
<evidence type="ECO:0000256" key="4">
    <source>
        <dbReference type="ARBA" id="ARBA00023136"/>
    </source>
</evidence>
<sequence length="539" mass="58574">MNDARMAAATNNSKSGPKFWSFRSTRLTMAFLLCLAITNITLTRNSLSVAMVCMVNSTAFSEKSRIFNAANESLINQSVHIKSLREKCPIDQLAEESYQVQHFGGEFAWTSSKRDIMFSAIYWGALVSGLPSGMIADRYSPKRVIFVCLIGTVLSTMLIPIGARYGDFMAVFALRFISGVFGQATVVPAIGSLISNWVPSVEKSSAIAIYTAGNQIANIIGMPLNAFLCEQKGFFGGWPSIFYVCGFIGIAISVVWCVVVTDTPDSNRFISAAEKSLIIHSIRSQSASSKKKTVALEEIALLCTHDQLQYEQFYEFIDDYSLGNIHSYLFQRCIAHGLETGTNGLLSALPYIAQLVIKFIFAYIADQLKARYPHEQTNIAKFFNSIGTFASGSFLIALSFVDCTQPVQAIVCMVLANGLLSGGIAGFQTSTLSIAPAYSGTVSSLSKYLGQVASVITPYLIGSTISSGDASEWHFVFFGIGSGLVAAGFIFLFYGSSEIQEWALVIPDENNVGKPAESGPVRPNQLVCGENEKDFTLKK</sequence>
<comment type="subcellular location">
    <subcellularLocation>
        <location evidence="1">Membrane</location>
        <topology evidence="1">Multi-pass membrane protein</topology>
    </subcellularLocation>
</comment>
<evidence type="ECO:0000256" key="3">
    <source>
        <dbReference type="ARBA" id="ARBA00022989"/>
    </source>
</evidence>
<reference evidence="7 8" key="1">
    <citation type="submission" date="2015-01" db="EMBL/GenBank/DDBJ databases">
        <title>Evolution of Trichinella species and genotypes.</title>
        <authorList>
            <person name="Korhonen P.K."/>
            <person name="Edoardo P."/>
            <person name="Giuseppe L.R."/>
            <person name="Gasser R.B."/>
        </authorList>
    </citation>
    <scope>NUCLEOTIDE SEQUENCE [LARGE SCALE GENOMIC DNA]</scope>
    <source>
        <strain evidence="7">ISS120</strain>
    </source>
</reference>
<dbReference type="InterPro" id="IPR020846">
    <property type="entry name" value="MFS_dom"/>
</dbReference>
<dbReference type="GO" id="GO:0006820">
    <property type="term" value="P:monoatomic anion transport"/>
    <property type="evidence" value="ECO:0007669"/>
    <property type="project" value="TreeGrafter"/>
</dbReference>
<dbReference type="AlphaFoldDB" id="A0A0V1D683"/>
<organism evidence="7 8">
    <name type="scientific">Trichinella britovi</name>
    <name type="common">Parasitic roundworm</name>
    <dbReference type="NCBI Taxonomy" id="45882"/>
    <lineage>
        <taxon>Eukaryota</taxon>
        <taxon>Metazoa</taxon>
        <taxon>Ecdysozoa</taxon>
        <taxon>Nematoda</taxon>
        <taxon>Enoplea</taxon>
        <taxon>Dorylaimia</taxon>
        <taxon>Trichinellida</taxon>
        <taxon>Trichinellidae</taxon>
        <taxon>Trichinella</taxon>
    </lineage>
</organism>
<dbReference type="InterPro" id="IPR036259">
    <property type="entry name" value="MFS_trans_sf"/>
</dbReference>
<feature type="transmembrane region" description="Helical" evidence="5">
    <location>
        <begin position="407"/>
        <end position="427"/>
    </location>
</feature>
<dbReference type="OrthoDB" id="2985014at2759"/>
<feature type="transmembrane region" description="Helical" evidence="5">
    <location>
        <begin position="379"/>
        <end position="401"/>
    </location>
</feature>
<evidence type="ECO:0000256" key="1">
    <source>
        <dbReference type="ARBA" id="ARBA00004141"/>
    </source>
</evidence>
<dbReference type="FunFam" id="1.20.1250.20:FF:000532">
    <property type="entry name" value="SLC (SoLute Carrier) homolog"/>
    <property type="match status" value="1"/>
</dbReference>
<feature type="transmembrane region" description="Helical" evidence="5">
    <location>
        <begin position="206"/>
        <end position="228"/>
    </location>
</feature>
<dbReference type="OMA" id="WLHVGFF"/>
<feature type="non-terminal residue" evidence="7">
    <location>
        <position position="539"/>
    </location>
</feature>
<feature type="transmembrane region" description="Helical" evidence="5">
    <location>
        <begin position="473"/>
        <end position="494"/>
    </location>
</feature>
<dbReference type="Gene3D" id="1.20.1250.20">
    <property type="entry name" value="MFS general substrate transporter like domains"/>
    <property type="match status" value="2"/>
</dbReference>
<evidence type="ECO:0000313" key="8">
    <source>
        <dbReference type="Proteomes" id="UP000054653"/>
    </source>
</evidence>
<comment type="caution">
    <text evidence="7">The sequence shown here is derived from an EMBL/GenBank/DDBJ whole genome shotgun (WGS) entry which is preliminary data.</text>
</comment>
<dbReference type="SUPFAM" id="SSF103473">
    <property type="entry name" value="MFS general substrate transporter"/>
    <property type="match status" value="1"/>
</dbReference>
<dbReference type="EMBL" id="JYDI01000037">
    <property type="protein sequence ID" value="KRY56976.1"/>
    <property type="molecule type" value="Genomic_DNA"/>
</dbReference>
<evidence type="ECO:0000256" key="5">
    <source>
        <dbReference type="SAM" id="Phobius"/>
    </source>
</evidence>
<dbReference type="PANTHER" id="PTHR11662">
    <property type="entry name" value="SOLUTE CARRIER FAMILY 17"/>
    <property type="match status" value="1"/>
</dbReference>
<dbReference type="Proteomes" id="UP000054653">
    <property type="component" value="Unassembled WGS sequence"/>
</dbReference>
<name>A0A0V1D683_TRIBR</name>
<evidence type="ECO:0000313" key="7">
    <source>
        <dbReference type="EMBL" id="KRY56976.1"/>
    </source>
</evidence>
<dbReference type="Pfam" id="PF07690">
    <property type="entry name" value="MFS_1"/>
    <property type="match status" value="1"/>
</dbReference>
<keyword evidence="8" id="KW-1185">Reference proteome</keyword>
<dbReference type="GO" id="GO:0016020">
    <property type="term" value="C:membrane"/>
    <property type="evidence" value="ECO:0007669"/>
    <property type="project" value="UniProtKB-SubCell"/>
</dbReference>
<accession>A0A0V1D683</accession>
<evidence type="ECO:0000256" key="2">
    <source>
        <dbReference type="ARBA" id="ARBA00022692"/>
    </source>
</evidence>
<feature type="transmembrane region" description="Helical" evidence="5">
    <location>
        <begin position="169"/>
        <end position="194"/>
    </location>
</feature>
<proteinExistence type="predicted"/>
<feature type="transmembrane region" description="Helical" evidence="5">
    <location>
        <begin position="240"/>
        <end position="261"/>
    </location>
</feature>
<protein>
    <submittedName>
        <fullName evidence="7">Putative transporter-like protein</fullName>
    </submittedName>
</protein>
<feature type="transmembrane region" description="Helical" evidence="5">
    <location>
        <begin position="143"/>
        <end position="163"/>
    </location>
</feature>
<keyword evidence="3 5" id="KW-1133">Transmembrane helix</keyword>
<keyword evidence="2 5" id="KW-0812">Transmembrane</keyword>
<dbReference type="PANTHER" id="PTHR11662:SF399">
    <property type="entry name" value="FI19708P1-RELATED"/>
    <property type="match status" value="1"/>
</dbReference>
<dbReference type="GO" id="GO:0022857">
    <property type="term" value="F:transmembrane transporter activity"/>
    <property type="evidence" value="ECO:0007669"/>
    <property type="project" value="InterPro"/>
</dbReference>
<keyword evidence="4 5" id="KW-0472">Membrane</keyword>
<evidence type="ECO:0000259" key="6">
    <source>
        <dbReference type="PROSITE" id="PS50850"/>
    </source>
</evidence>